<evidence type="ECO:0000256" key="1">
    <source>
        <dbReference type="SAM" id="SignalP"/>
    </source>
</evidence>
<evidence type="ECO:0000313" key="4">
    <source>
        <dbReference type="Proteomes" id="UP000011058"/>
    </source>
</evidence>
<feature type="chain" id="PRO_5003630970" description="Secretion system C-terminal sorting domain-containing protein" evidence="1">
    <location>
        <begin position="20"/>
        <end position="381"/>
    </location>
</feature>
<evidence type="ECO:0000259" key="2">
    <source>
        <dbReference type="Pfam" id="PF18962"/>
    </source>
</evidence>
<keyword evidence="4" id="KW-1185">Reference proteome</keyword>
<proteinExistence type="predicted"/>
<dbReference type="HOGENOM" id="CLU_741678_0_0_10"/>
<gene>
    <name evidence="3" type="ORF">FAES_0904</name>
</gene>
<evidence type="ECO:0000313" key="3">
    <source>
        <dbReference type="EMBL" id="CCG98915.1"/>
    </source>
</evidence>
<dbReference type="AlphaFoldDB" id="I0K462"/>
<accession>I0K462</accession>
<sequence length="381" mass="40573">MRSLCYLLLALLVGPTAFATHILGGYIKTASVSGQVNTHRITVTMYYNLVEGAAAANAAQTISVCFGDGNTAQVSRTSSQTVTGNALSPAVSVNEYTVTHLYNGAGVYSIKASVINRNDNIRNINNGQSLNLSFAIQTTVQVGLANQTPVLALPVSGLLVALNQPLSLSLAATDADGDSLSYGMGLPMSSLEPGSELTRFCNSFSVVAGYQFPNDVKQVGTYRLNPQTGQLNWNIPTEQGRYSAVILVSEWRDGVLISQTQQEFMLLVVDRGGSPVTPPVYEPAQLATITATAIDQVKLQLTVSPNPMASGLIQVELTAALPKPATLELLDSQGRIHRSVELKQAAETRRHAFDVSSLPAGLYLIRAESNGQQVVKKVVKP</sequence>
<dbReference type="EMBL" id="HE796683">
    <property type="protein sequence ID" value="CCG98915.1"/>
    <property type="molecule type" value="Genomic_DNA"/>
</dbReference>
<dbReference type="Pfam" id="PF18962">
    <property type="entry name" value="Por_Secre_tail"/>
    <property type="match status" value="1"/>
</dbReference>
<organism evidence="3 4">
    <name type="scientific">Fibrella aestuarina BUZ 2</name>
    <dbReference type="NCBI Taxonomy" id="1166018"/>
    <lineage>
        <taxon>Bacteria</taxon>
        <taxon>Pseudomonadati</taxon>
        <taxon>Bacteroidota</taxon>
        <taxon>Cytophagia</taxon>
        <taxon>Cytophagales</taxon>
        <taxon>Spirosomataceae</taxon>
        <taxon>Fibrella</taxon>
    </lineage>
</organism>
<reference evidence="3 4" key="1">
    <citation type="journal article" date="2012" name="J. Bacteriol.">
        <title>Genome Sequence of Fibrella aestuarina BUZ 2T, a Filamentous Marine Bacterium.</title>
        <authorList>
            <person name="Filippini M."/>
            <person name="Qi W."/>
            <person name="Blom J."/>
            <person name="Goesmann A."/>
            <person name="Smits T.H."/>
            <person name="Bagheri H.C."/>
        </authorList>
    </citation>
    <scope>NUCLEOTIDE SEQUENCE [LARGE SCALE GENOMIC DNA]</scope>
    <source>
        <strain evidence="4">BUZ 2T</strain>
    </source>
</reference>
<dbReference type="OrthoDB" id="1123245at2"/>
<name>I0K462_9BACT</name>
<dbReference type="KEGG" id="fae:FAES_0904"/>
<dbReference type="Proteomes" id="UP000011058">
    <property type="component" value="Chromosome"/>
</dbReference>
<keyword evidence="1" id="KW-0732">Signal</keyword>
<protein>
    <recommendedName>
        <fullName evidence="2">Secretion system C-terminal sorting domain-containing protein</fullName>
    </recommendedName>
</protein>
<dbReference type="NCBIfam" id="TIGR04183">
    <property type="entry name" value="Por_Secre_tail"/>
    <property type="match status" value="1"/>
</dbReference>
<feature type="signal peptide" evidence="1">
    <location>
        <begin position="1"/>
        <end position="19"/>
    </location>
</feature>
<dbReference type="RefSeq" id="WP_015330015.1">
    <property type="nucleotide sequence ID" value="NC_020054.1"/>
</dbReference>
<dbReference type="eggNOG" id="COG3291">
    <property type="taxonomic scope" value="Bacteria"/>
</dbReference>
<dbReference type="STRING" id="1166018.FAES_0904"/>
<dbReference type="InterPro" id="IPR026444">
    <property type="entry name" value="Secre_tail"/>
</dbReference>
<feature type="domain" description="Secretion system C-terminal sorting" evidence="2">
    <location>
        <begin position="304"/>
        <end position="379"/>
    </location>
</feature>